<keyword evidence="1" id="KW-1133">Transmembrane helix</keyword>
<comment type="caution">
    <text evidence="2">The sequence shown here is derived from an EMBL/GenBank/DDBJ whole genome shotgun (WGS) entry which is preliminary data.</text>
</comment>
<evidence type="ECO:0000313" key="3">
    <source>
        <dbReference type="Proteomes" id="UP001527202"/>
    </source>
</evidence>
<evidence type="ECO:0000256" key="1">
    <source>
        <dbReference type="SAM" id="Phobius"/>
    </source>
</evidence>
<sequence>MKRYYFFDFPIDLIFIVFVFVVLLAVLAVVLRKGGRYRDRQKKRGMD</sequence>
<dbReference type="EMBL" id="JAMDMJ010000022">
    <property type="protein sequence ID" value="MCY9597485.1"/>
    <property type="molecule type" value="Genomic_DNA"/>
</dbReference>
<gene>
    <name evidence="2" type="ORF">M5X16_17120</name>
</gene>
<organism evidence="2 3">
    <name type="scientific">Paenibacillus chitinolyticus</name>
    <dbReference type="NCBI Taxonomy" id="79263"/>
    <lineage>
        <taxon>Bacteria</taxon>
        <taxon>Bacillati</taxon>
        <taxon>Bacillota</taxon>
        <taxon>Bacilli</taxon>
        <taxon>Bacillales</taxon>
        <taxon>Paenibacillaceae</taxon>
        <taxon>Paenibacillus</taxon>
    </lineage>
</organism>
<proteinExistence type="predicted"/>
<protein>
    <submittedName>
        <fullName evidence="2">Uncharacterized protein</fullName>
    </submittedName>
</protein>
<keyword evidence="1" id="KW-0472">Membrane</keyword>
<feature type="transmembrane region" description="Helical" evidence="1">
    <location>
        <begin position="13"/>
        <end position="31"/>
    </location>
</feature>
<evidence type="ECO:0000313" key="2">
    <source>
        <dbReference type="EMBL" id="MCY9597485.1"/>
    </source>
</evidence>
<dbReference type="Proteomes" id="UP001527202">
    <property type="component" value="Unassembled WGS sequence"/>
</dbReference>
<reference evidence="2 3" key="1">
    <citation type="submission" date="2022-05" db="EMBL/GenBank/DDBJ databases">
        <title>Genome Sequencing of Bee-Associated Microbes.</title>
        <authorList>
            <person name="Dunlap C."/>
        </authorList>
    </citation>
    <scope>NUCLEOTIDE SEQUENCE [LARGE SCALE GENOMIC DNA]</scope>
    <source>
        <strain evidence="2 3">NRRL B-23120</strain>
    </source>
</reference>
<keyword evidence="1" id="KW-0812">Transmembrane</keyword>
<dbReference type="GeneID" id="95379054"/>
<dbReference type="RefSeq" id="WP_164977153.1">
    <property type="nucleotide sequence ID" value="NZ_CP026520.1"/>
</dbReference>
<name>A0ABT4FG40_9BACL</name>
<accession>A0ABT4FG40</accession>
<keyword evidence="3" id="KW-1185">Reference proteome</keyword>